<feature type="region of interest" description="Disordered" evidence="1">
    <location>
        <begin position="32"/>
        <end position="60"/>
    </location>
</feature>
<evidence type="ECO:0000256" key="1">
    <source>
        <dbReference type="SAM" id="MobiDB-lite"/>
    </source>
</evidence>
<dbReference type="RefSeq" id="WP_296940805.1">
    <property type="nucleotide sequence ID" value="NZ_LT599032.1"/>
</dbReference>
<keyword evidence="2" id="KW-1133">Transmembrane helix</keyword>
<evidence type="ECO:0000256" key="2">
    <source>
        <dbReference type="SAM" id="Phobius"/>
    </source>
</evidence>
<protein>
    <recommendedName>
        <fullName evidence="5">Lipoprotein</fullName>
    </recommendedName>
</protein>
<feature type="signal peptide" evidence="3">
    <location>
        <begin position="1"/>
        <end position="19"/>
    </location>
</feature>
<dbReference type="PROSITE" id="PS51257">
    <property type="entry name" value="PROKAR_LIPOPROTEIN"/>
    <property type="match status" value="1"/>
</dbReference>
<keyword evidence="3" id="KW-0732">Signal</keyword>
<keyword evidence="2" id="KW-0812">Transmembrane</keyword>
<organism evidence="4">
    <name type="scientific">uncultured Dysgonomonas sp</name>
    <dbReference type="NCBI Taxonomy" id="206096"/>
    <lineage>
        <taxon>Bacteria</taxon>
        <taxon>Pseudomonadati</taxon>
        <taxon>Bacteroidota</taxon>
        <taxon>Bacteroidia</taxon>
        <taxon>Bacteroidales</taxon>
        <taxon>Dysgonomonadaceae</taxon>
        <taxon>Dysgonomonas</taxon>
        <taxon>environmental samples</taxon>
    </lineage>
</organism>
<evidence type="ECO:0000256" key="3">
    <source>
        <dbReference type="SAM" id="SignalP"/>
    </source>
</evidence>
<feature type="chain" id="PRO_5012984837" description="Lipoprotein" evidence="3">
    <location>
        <begin position="20"/>
        <end position="167"/>
    </location>
</feature>
<feature type="transmembrane region" description="Helical" evidence="2">
    <location>
        <begin position="140"/>
        <end position="162"/>
    </location>
</feature>
<dbReference type="AlphaFoldDB" id="A0A212JG58"/>
<accession>A0A212JG58</accession>
<gene>
    <name evidence="4" type="ORF">KL86DYS1_12172</name>
</gene>
<reference evidence="4" key="1">
    <citation type="submission" date="2016-04" db="EMBL/GenBank/DDBJ databases">
        <authorList>
            <person name="Evans L.H."/>
            <person name="Alamgir A."/>
            <person name="Owens N."/>
            <person name="Weber N.D."/>
            <person name="Virtaneva K."/>
            <person name="Barbian K."/>
            <person name="Babar A."/>
            <person name="Rosenke K."/>
        </authorList>
    </citation>
    <scope>NUCLEOTIDE SEQUENCE</scope>
    <source>
        <strain evidence="4">86-1</strain>
    </source>
</reference>
<evidence type="ECO:0008006" key="5">
    <source>
        <dbReference type="Google" id="ProtNLM"/>
    </source>
</evidence>
<proteinExistence type="predicted"/>
<evidence type="ECO:0000313" key="4">
    <source>
        <dbReference type="EMBL" id="SBV98436.1"/>
    </source>
</evidence>
<name>A0A212JG58_9BACT</name>
<sequence length="167" mass="18547">MKSHALLSLCLLLALTACRSNKDLHKVSESVSEAQSSASTHSKDSTATATSTRDSTSNITSEKQYIRTTWYRPDGTIRKIQEEGREVERTELAVHDSGSSSVSVAEQKVDSTKKVNRKKLETEQLKTFTDSRPIQGGSEWFGVIAGISVFLIFCGIIAYLIYRKKKK</sequence>
<keyword evidence="2" id="KW-0472">Membrane</keyword>
<feature type="compositionally biased region" description="Low complexity" evidence="1">
    <location>
        <begin position="32"/>
        <end position="57"/>
    </location>
</feature>
<dbReference type="EMBL" id="FLUM01000001">
    <property type="protein sequence ID" value="SBV98436.1"/>
    <property type="molecule type" value="Genomic_DNA"/>
</dbReference>